<dbReference type="Gene3D" id="1.10.8.60">
    <property type="match status" value="1"/>
</dbReference>
<evidence type="ECO:0000256" key="2">
    <source>
        <dbReference type="ARBA" id="ARBA00022840"/>
    </source>
</evidence>
<dbReference type="SUPFAM" id="SSF56112">
    <property type="entry name" value="Protein kinase-like (PK-like)"/>
    <property type="match status" value="1"/>
</dbReference>
<dbReference type="RefSeq" id="WP_032068269.1">
    <property type="nucleotide sequence ID" value="NZ_JEXJ01000025.1"/>
</dbReference>
<dbReference type="Pfam" id="PF00004">
    <property type="entry name" value="AAA"/>
    <property type="match status" value="1"/>
</dbReference>
<protein>
    <submittedName>
        <fullName evidence="4">AAA domain family protein</fullName>
    </submittedName>
</protein>
<evidence type="ECO:0000313" key="5">
    <source>
        <dbReference type="Proteomes" id="UP000020735"/>
    </source>
</evidence>
<dbReference type="PANTHER" id="PTHR23077">
    <property type="entry name" value="AAA-FAMILY ATPASE"/>
    <property type="match status" value="1"/>
</dbReference>
<dbReference type="PANTHER" id="PTHR23077:SF171">
    <property type="entry name" value="NUCLEAR VALOSIN-CONTAINING PROTEIN-LIKE"/>
    <property type="match status" value="1"/>
</dbReference>
<evidence type="ECO:0000256" key="1">
    <source>
        <dbReference type="ARBA" id="ARBA00022741"/>
    </source>
</evidence>
<gene>
    <name evidence="4" type="ORF">J529_1891</name>
</gene>
<evidence type="ECO:0000259" key="3">
    <source>
        <dbReference type="PROSITE" id="PS50011"/>
    </source>
</evidence>
<keyword evidence="1" id="KW-0547">Nucleotide-binding</keyword>
<dbReference type="PROSITE" id="PS50011">
    <property type="entry name" value="PROTEIN_KINASE_DOM"/>
    <property type="match status" value="1"/>
</dbReference>
<dbReference type="SMART" id="SM00382">
    <property type="entry name" value="AAA"/>
    <property type="match status" value="1"/>
</dbReference>
<dbReference type="InterPro" id="IPR000719">
    <property type="entry name" value="Prot_kinase_dom"/>
</dbReference>
<keyword evidence="2" id="KW-0067">ATP-binding</keyword>
<dbReference type="Gene3D" id="3.30.200.20">
    <property type="entry name" value="Phosphorylase Kinase, domain 1"/>
    <property type="match status" value="1"/>
</dbReference>
<organism evidence="4 5">
    <name type="scientific">Acinetobacter baumannii 99063</name>
    <dbReference type="NCBI Taxonomy" id="1310630"/>
    <lineage>
        <taxon>Bacteria</taxon>
        <taxon>Pseudomonadati</taxon>
        <taxon>Pseudomonadota</taxon>
        <taxon>Gammaproteobacteria</taxon>
        <taxon>Moraxellales</taxon>
        <taxon>Moraxellaceae</taxon>
        <taxon>Acinetobacter</taxon>
        <taxon>Acinetobacter calcoaceticus/baumannii complex</taxon>
    </lineage>
</organism>
<name>A0A009SX56_ACIBA</name>
<accession>A0A009SX56</accession>
<reference evidence="4 5" key="1">
    <citation type="submission" date="2014-02" db="EMBL/GenBank/DDBJ databases">
        <title>Comparative genomics and transcriptomics to identify genetic mechanisms underlying the emergence of carbapenem resistant Acinetobacter baumannii (CRAb).</title>
        <authorList>
            <person name="Harris A.D."/>
            <person name="Johnson K.J."/>
            <person name="George J."/>
            <person name="Shefchek K."/>
            <person name="Daugherty S.C."/>
            <person name="Parankush S."/>
            <person name="Sadzewicz L."/>
            <person name="Tallon L."/>
            <person name="Sengamalay N."/>
            <person name="Hazen T.H."/>
            <person name="Rasko D.A."/>
        </authorList>
    </citation>
    <scope>NUCLEOTIDE SEQUENCE [LARGE SCALE GENOMIC DNA]</scope>
    <source>
        <strain evidence="4 5">99063</strain>
    </source>
</reference>
<dbReference type="GO" id="GO:0016887">
    <property type="term" value="F:ATP hydrolysis activity"/>
    <property type="evidence" value="ECO:0007669"/>
    <property type="project" value="InterPro"/>
</dbReference>
<dbReference type="Pfam" id="PF00069">
    <property type="entry name" value="Pkinase"/>
    <property type="match status" value="1"/>
</dbReference>
<evidence type="ECO:0000313" key="4">
    <source>
        <dbReference type="EMBL" id="EXC51462.1"/>
    </source>
</evidence>
<proteinExistence type="predicted"/>
<dbReference type="GO" id="GO:0005524">
    <property type="term" value="F:ATP binding"/>
    <property type="evidence" value="ECO:0007669"/>
    <property type="project" value="UniProtKB-KW"/>
</dbReference>
<dbReference type="Proteomes" id="UP000020735">
    <property type="component" value="Unassembled WGS sequence"/>
</dbReference>
<dbReference type="AlphaFoldDB" id="A0A009SX56"/>
<dbReference type="Gene3D" id="3.40.50.300">
    <property type="entry name" value="P-loop containing nucleotide triphosphate hydrolases"/>
    <property type="match status" value="1"/>
</dbReference>
<dbReference type="SUPFAM" id="SSF52540">
    <property type="entry name" value="P-loop containing nucleoside triphosphate hydrolases"/>
    <property type="match status" value="1"/>
</dbReference>
<dbReference type="GO" id="GO:0004672">
    <property type="term" value="F:protein kinase activity"/>
    <property type="evidence" value="ECO:0007669"/>
    <property type="project" value="InterPro"/>
</dbReference>
<dbReference type="SMART" id="SM00220">
    <property type="entry name" value="S_TKc"/>
    <property type="match status" value="1"/>
</dbReference>
<feature type="domain" description="Protein kinase" evidence="3">
    <location>
        <begin position="17"/>
        <end position="294"/>
    </location>
</feature>
<dbReference type="PATRIC" id="fig|1310630.3.peg.1848"/>
<dbReference type="Gene3D" id="1.10.510.10">
    <property type="entry name" value="Transferase(Phosphotransferase) domain 1"/>
    <property type="match status" value="1"/>
</dbReference>
<dbReference type="InterPro" id="IPR003959">
    <property type="entry name" value="ATPase_AAA_core"/>
</dbReference>
<sequence length="570" mass="66445">MTRVGTFPKESIIANRYQVQTYLGEHDCCEVYRVVDIETCDLKLLKIIQNKQLPSIDLDLLEKTLLKYSKLRHQNLIIQSELKNFIDNQITYYYFLNNYISGEPLEDLLRRKLKLSIFESSEILFPILDTLDYLHSQKIMHKNINPSYIYLDYSLNKINSFLCLVKVSEFSSEEAKKIYLAYQSNNRLFKKNYIGNDVFSWMIIFYKSITGVQPWNYDIDWEIDDITSIRQRIELHRASYSSTPLSFYESTYEKVDNVFKIVFDKNCQNLFLNFQELKSDLISGFNLDSKYQFLKMINKKESNANFQIKNSKIENKKGLQKIAGMDDLKQQLDIDVIQPLIQKDKYQKYGVEPLTGILLYGPPGCGKTFIAQCLAEEIGYSYFEIKPSDLASVYIHGTQEKIAKLFRKAEESNPSLIFIDEIDALLPNRSQENLTHHYASEVNEFLSQITNCGEKGILVIGATNRPKAIDPAMLRTGRLEKHIYIDFPDFNARLGMLKQYLENRPCSDDLDLFNLAILMVGYTSSDLRYIVNETAKLALKEDCQINDIFFKTIIEKYKPSVRNDDRFSQF</sequence>
<dbReference type="EMBL" id="JEXJ01000025">
    <property type="protein sequence ID" value="EXC51462.1"/>
    <property type="molecule type" value="Genomic_DNA"/>
</dbReference>
<dbReference type="InterPro" id="IPR003593">
    <property type="entry name" value="AAA+_ATPase"/>
</dbReference>
<dbReference type="InterPro" id="IPR011009">
    <property type="entry name" value="Kinase-like_dom_sf"/>
</dbReference>
<dbReference type="InterPro" id="IPR050168">
    <property type="entry name" value="AAA_ATPase_domain"/>
</dbReference>
<comment type="caution">
    <text evidence="4">The sequence shown here is derived from an EMBL/GenBank/DDBJ whole genome shotgun (WGS) entry which is preliminary data.</text>
</comment>
<dbReference type="InterPro" id="IPR027417">
    <property type="entry name" value="P-loop_NTPase"/>
</dbReference>